<gene>
    <name evidence="1" type="ORF">HYFRA_00007804</name>
</gene>
<reference evidence="1" key="1">
    <citation type="submission" date="2021-07" db="EMBL/GenBank/DDBJ databases">
        <authorList>
            <person name="Durling M."/>
        </authorList>
    </citation>
    <scope>NUCLEOTIDE SEQUENCE</scope>
</reference>
<dbReference type="Proteomes" id="UP000696280">
    <property type="component" value="Unassembled WGS sequence"/>
</dbReference>
<evidence type="ECO:0008006" key="3">
    <source>
        <dbReference type="Google" id="ProtNLM"/>
    </source>
</evidence>
<sequence length="324" mass="37219">MGYIATYNHDNDHIVITQNGQVLRDEHAFSYWSYRVRLESWPQFFPGLAPPSAPTELIKAREPGHGNMEMVPRRNLLRDQNNVLTSKTYVDFHLLRCGTATPDDFSRILREAKEKFEQTREYERLTEELLMLKLKLKEKKIEKVVLIGAGSLNTVWPKDGKSWGRHQEYDNVPEERAPFHYLRALRCCEILGEPDKPLPIYAQSLLSSSAEKEYFSSLPDINITVLDDPDVFEKIDENTLICSAVMDEAVDLFIAKAEKKPAALLSERFNSQQNNNRYLVYTPEVREVVDALYASYVQMPVAEYVGRDGQVLGAAMSLWISKQL</sequence>
<accession>A0A9N9KM62</accession>
<dbReference type="PANTHER" id="PTHR42080">
    <property type="entry name" value="SRR1 DOMAIN-CONTAINING PROTEIN"/>
    <property type="match status" value="1"/>
</dbReference>
<evidence type="ECO:0000313" key="2">
    <source>
        <dbReference type="Proteomes" id="UP000696280"/>
    </source>
</evidence>
<dbReference type="OrthoDB" id="10323326at2759"/>
<organism evidence="1 2">
    <name type="scientific">Hymenoscyphus fraxineus</name>
    <dbReference type="NCBI Taxonomy" id="746836"/>
    <lineage>
        <taxon>Eukaryota</taxon>
        <taxon>Fungi</taxon>
        <taxon>Dikarya</taxon>
        <taxon>Ascomycota</taxon>
        <taxon>Pezizomycotina</taxon>
        <taxon>Leotiomycetes</taxon>
        <taxon>Helotiales</taxon>
        <taxon>Helotiaceae</taxon>
        <taxon>Hymenoscyphus</taxon>
    </lineage>
</organism>
<name>A0A9N9KM62_9HELO</name>
<dbReference type="PANTHER" id="PTHR42080:SF1">
    <property type="entry name" value="SRR1-LIKE DOMAIN-CONTAINING PROTEIN"/>
    <property type="match status" value="1"/>
</dbReference>
<proteinExistence type="predicted"/>
<comment type="caution">
    <text evidence="1">The sequence shown here is derived from an EMBL/GenBank/DDBJ whole genome shotgun (WGS) entry which is preliminary data.</text>
</comment>
<keyword evidence="2" id="KW-1185">Reference proteome</keyword>
<protein>
    <recommendedName>
        <fullName evidence="3">SRR1-like domain-containing protein</fullName>
    </recommendedName>
</protein>
<dbReference type="AlphaFoldDB" id="A0A9N9KM62"/>
<dbReference type="EMBL" id="CAJVRL010000014">
    <property type="protein sequence ID" value="CAG8949571.1"/>
    <property type="molecule type" value="Genomic_DNA"/>
</dbReference>
<evidence type="ECO:0000313" key="1">
    <source>
        <dbReference type="EMBL" id="CAG8949571.1"/>
    </source>
</evidence>